<comment type="caution">
    <text evidence="1">The sequence shown here is derived from an EMBL/GenBank/DDBJ whole genome shotgun (WGS) entry which is preliminary data.</text>
</comment>
<dbReference type="EMBL" id="BAABHD010000078">
    <property type="protein sequence ID" value="GAA4465231.1"/>
    <property type="molecule type" value="Genomic_DNA"/>
</dbReference>
<accession>A0ABP8NG32</accession>
<gene>
    <name evidence="1" type="ORF">GCM10023189_45560</name>
</gene>
<reference evidence="2" key="1">
    <citation type="journal article" date="2019" name="Int. J. Syst. Evol. Microbiol.">
        <title>The Global Catalogue of Microorganisms (GCM) 10K type strain sequencing project: providing services to taxonomists for standard genome sequencing and annotation.</title>
        <authorList>
            <consortium name="The Broad Institute Genomics Platform"/>
            <consortium name="The Broad Institute Genome Sequencing Center for Infectious Disease"/>
            <person name="Wu L."/>
            <person name="Ma J."/>
        </authorList>
    </citation>
    <scope>NUCLEOTIDE SEQUENCE [LARGE SCALE GENOMIC DNA]</scope>
    <source>
        <strain evidence="2">JCM 17927</strain>
    </source>
</reference>
<dbReference type="RefSeq" id="WP_345247358.1">
    <property type="nucleotide sequence ID" value="NZ_BAABHD010000078.1"/>
</dbReference>
<sequence length="61" mass="6544">MGANKTTDFEVMAEMIQRNLDISCSTHLVSANANPKGGVVTMGVDMATVTKLTLGRYRAIL</sequence>
<name>A0ABP8NG32_9BACT</name>
<evidence type="ECO:0000313" key="1">
    <source>
        <dbReference type="EMBL" id="GAA4465231.1"/>
    </source>
</evidence>
<organism evidence="1 2">
    <name type="scientific">Nibrella saemangeumensis</name>
    <dbReference type="NCBI Taxonomy" id="1084526"/>
    <lineage>
        <taxon>Bacteria</taxon>
        <taxon>Pseudomonadati</taxon>
        <taxon>Bacteroidota</taxon>
        <taxon>Cytophagia</taxon>
        <taxon>Cytophagales</taxon>
        <taxon>Spirosomataceae</taxon>
        <taxon>Nibrella</taxon>
    </lineage>
</organism>
<dbReference type="Proteomes" id="UP001501175">
    <property type="component" value="Unassembled WGS sequence"/>
</dbReference>
<evidence type="ECO:0000313" key="2">
    <source>
        <dbReference type="Proteomes" id="UP001501175"/>
    </source>
</evidence>
<keyword evidence="2" id="KW-1185">Reference proteome</keyword>
<protein>
    <submittedName>
        <fullName evidence="1">Uncharacterized protein</fullName>
    </submittedName>
</protein>
<proteinExistence type="predicted"/>